<dbReference type="InterPro" id="IPR041581">
    <property type="entry name" value="Glyoxalase_6"/>
</dbReference>
<dbReference type="EMBL" id="JBDXMX010000004">
    <property type="protein sequence ID" value="MEO9248276.1"/>
    <property type="molecule type" value="Genomic_DNA"/>
</dbReference>
<dbReference type="RefSeq" id="WP_347920890.1">
    <property type="nucleotide sequence ID" value="NZ_JBDXMX010000004.1"/>
</dbReference>
<dbReference type="SUPFAM" id="SSF54593">
    <property type="entry name" value="Glyoxalase/Bleomycin resistance protein/Dihydroxybiphenyl dioxygenase"/>
    <property type="match status" value="2"/>
</dbReference>
<keyword evidence="3" id="KW-1185">Reference proteome</keyword>
<name>A0ABV0IJD7_9MICC</name>
<evidence type="ECO:0000313" key="3">
    <source>
        <dbReference type="Proteomes" id="UP001484097"/>
    </source>
</evidence>
<dbReference type="Pfam" id="PF00903">
    <property type="entry name" value="Glyoxalase"/>
    <property type="match status" value="1"/>
</dbReference>
<proteinExistence type="predicted"/>
<protein>
    <submittedName>
        <fullName evidence="2">VOC family protein</fullName>
    </submittedName>
</protein>
<dbReference type="PANTHER" id="PTHR33993">
    <property type="entry name" value="GLYOXALASE-RELATED"/>
    <property type="match status" value="1"/>
</dbReference>
<dbReference type="Pfam" id="PF18029">
    <property type="entry name" value="Glyoxalase_6"/>
    <property type="match status" value="1"/>
</dbReference>
<dbReference type="InterPro" id="IPR052164">
    <property type="entry name" value="Anthracycline_SecMetBiosynth"/>
</dbReference>
<reference evidence="2 3" key="1">
    <citation type="submission" date="2024-05" db="EMBL/GenBank/DDBJ databases">
        <authorList>
            <person name="Yi C."/>
        </authorList>
    </citation>
    <scope>NUCLEOTIDE SEQUENCE [LARGE SCALE GENOMIC DNA]</scope>
    <source>
        <strain evidence="2 3">XS13</strain>
    </source>
</reference>
<sequence length="278" mass="29283">MSETTPTTPASPRAITPGSPVWVDLGVPDLPAVQGFYTALFGWQFEDMGPDFAHYHMITNHGAHVGGAMSMQEDEQDQPAFWTVYLKTEDIEKSLTDTAAAGGNVVVPAMPMPGLGTMGVVTTPGGEGMGLWQSDGFEGFDLNGAVGAPVWFEVMSFDFEADAAYYRAVWGWDPTPLSDGGEGGSEETGGEDVAYANNHPGEAASAGLCGAPRAWYPEGTPSHWRAYFIVADADAAAEQVRQLGGTVLDGPMDTPFGRLATVADPAGAFFQIAQLPAQ</sequence>
<feature type="domain" description="VOC" evidence="1">
    <location>
        <begin position="19"/>
        <end position="134"/>
    </location>
</feature>
<comment type="caution">
    <text evidence="2">The sequence shown here is derived from an EMBL/GenBank/DDBJ whole genome shotgun (WGS) entry which is preliminary data.</text>
</comment>
<dbReference type="Gene3D" id="3.10.180.10">
    <property type="entry name" value="2,3-Dihydroxybiphenyl 1,2-Dioxygenase, domain 1"/>
    <property type="match status" value="2"/>
</dbReference>
<gene>
    <name evidence="2" type="ORF">ABDK96_11325</name>
</gene>
<accession>A0ABV0IJD7</accession>
<dbReference type="Proteomes" id="UP001484097">
    <property type="component" value="Unassembled WGS sequence"/>
</dbReference>
<evidence type="ECO:0000313" key="2">
    <source>
        <dbReference type="EMBL" id="MEO9248276.1"/>
    </source>
</evidence>
<dbReference type="InterPro" id="IPR037523">
    <property type="entry name" value="VOC_core"/>
</dbReference>
<evidence type="ECO:0000259" key="1">
    <source>
        <dbReference type="PROSITE" id="PS51819"/>
    </source>
</evidence>
<dbReference type="PANTHER" id="PTHR33993:SF14">
    <property type="entry name" value="GB|AAF24581.1"/>
    <property type="match status" value="1"/>
</dbReference>
<organism evidence="2 3">
    <name type="scientific">Citricoccus nitrophenolicus</name>
    <dbReference type="NCBI Taxonomy" id="863575"/>
    <lineage>
        <taxon>Bacteria</taxon>
        <taxon>Bacillati</taxon>
        <taxon>Actinomycetota</taxon>
        <taxon>Actinomycetes</taxon>
        <taxon>Micrococcales</taxon>
        <taxon>Micrococcaceae</taxon>
        <taxon>Citricoccus</taxon>
    </lineage>
</organism>
<feature type="domain" description="VOC" evidence="1">
    <location>
        <begin position="148"/>
        <end position="275"/>
    </location>
</feature>
<dbReference type="InterPro" id="IPR029068">
    <property type="entry name" value="Glyas_Bleomycin-R_OHBP_Dase"/>
</dbReference>
<dbReference type="CDD" id="cd07247">
    <property type="entry name" value="SgaA_N_like"/>
    <property type="match status" value="2"/>
</dbReference>
<dbReference type="PROSITE" id="PS51819">
    <property type="entry name" value="VOC"/>
    <property type="match status" value="2"/>
</dbReference>
<dbReference type="InterPro" id="IPR004360">
    <property type="entry name" value="Glyas_Fos-R_dOase_dom"/>
</dbReference>